<evidence type="ECO:0000313" key="4">
    <source>
        <dbReference type="Proteomes" id="UP000007635"/>
    </source>
</evidence>
<feature type="compositionally biased region" description="Basic and acidic residues" evidence="1">
    <location>
        <begin position="346"/>
        <end position="357"/>
    </location>
</feature>
<accession>A0AAQ4NWP3</accession>
<dbReference type="PANTHER" id="PTHR14272:SF4">
    <property type="entry name" value="SERTA DOMAIN-CONTAINING PROTEIN 4"/>
    <property type="match status" value="1"/>
</dbReference>
<dbReference type="Ensembl" id="ENSGACT00000034288.1">
    <property type="protein sequence ID" value="ENSGACP00000031040.1"/>
    <property type="gene ID" value="ENSGACG00000030782.1"/>
</dbReference>
<dbReference type="PANTHER" id="PTHR14272">
    <property type="entry name" value="SERTA DOMAIN-CONTAINING PROTEIN 4"/>
    <property type="match status" value="1"/>
</dbReference>
<reference evidence="3" key="2">
    <citation type="submission" date="2025-08" db="UniProtKB">
        <authorList>
            <consortium name="Ensembl"/>
        </authorList>
    </citation>
    <scope>IDENTIFICATION</scope>
</reference>
<feature type="compositionally biased region" description="Acidic residues" evidence="1">
    <location>
        <begin position="282"/>
        <end position="318"/>
    </location>
</feature>
<organism evidence="3 4">
    <name type="scientific">Gasterosteus aculeatus aculeatus</name>
    <name type="common">three-spined stickleback</name>
    <dbReference type="NCBI Taxonomy" id="481459"/>
    <lineage>
        <taxon>Eukaryota</taxon>
        <taxon>Metazoa</taxon>
        <taxon>Chordata</taxon>
        <taxon>Craniata</taxon>
        <taxon>Vertebrata</taxon>
        <taxon>Euteleostomi</taxon>
        <taxon>Actinopterygii</taxon>
        <taxon>Neopterygii</taxon>
        <taxon>Teleostei</taxon>
        <taxon>Neoteleostei</taxon>
        <taxon>Acanthomorphata</taxon>
        <taxon>Eupercaria</taxon>
        <taxon>Perciformes</taxon>
        <taxon>Cottioidei</taxon>
        <taxon>Gasterosteales</taxon>
        <taxon>Gasterosteidae</taxon>
        <taxon>Gasterosteus</taxon>
    </lineage>
</organism>
<feature type="compositionally biased region" description="Acidic residues" evidence="1">
    <location>
        <begin position="358"/>
        <end position="377"/>
    </location>
</feature>
<reference evidence="3 4" key="1">
    <citation type="journal article" date="2021" name="G3 (Bethesda)">
        <title>Improved contiguity of the threespine stickleback genome using long-read sequencing.</title>
        <authorList>
            <person name="Nath S."/>
            <person name="Shaw D.E."/>
            <person name="White M.A."/>
        </authorList>
    </citation>
    <scope>NUCLEOTIDE SEQUENCE [LARGE SCALE GENOMIC DNA]</scope>
    <source>
        <strain evidence="3 4">Lake Benthic</strain>
    </source>
</reference>
<evidence type="ECO:0000256" key="1">
    <source>
        <dbReference type="SAM" id="MobiDB-lite"/>
    </source>
</evidence>
<dbReference type="Pfam" id="PF06031">
    <property type="entry name" value="SERTA"/>
    <property type="match status" value="1"/>
</dbReference>
<proteinExistence type="predicted"/>
<dbReference type="GeneTree" id="ENSGT00530000063876"/>
<evidence type="ECO:0000259" key="2">
    <source>
        <dbReference type="PROSITE" id="PS51053"/>
    </source>
</evidence>
<dbReference type="RefSeq" id="XP_040054878.1">
    <property type="nucleotide sequence ID" value="XM_040198944.1"/>
</dbReference>
<feature type="compositionally biased region" description="Basic and acidic residues" evidence="1">
    <location>
        <begin position="378"/>
        <end position="396"/>
    </location>
</feature>
<dbReference type="Proteomes" id="UP000007635">
    <property type="component" value="Chromosome XV"/>
</dbReference>
<feature type="region of interest" description="Disordered" evidence="1">
    <location>
        <begin position="1"/>
        <end position="67"/>
    </location>
</feature>
<name>A0AAQ4NWP3_GASAC</name>
<evidence type="ECO:0000313" key="3">
    <source>
        <dbReference type="Ensembl" id="ENSGACP00000031040.1"/>
    </source>
</evidence>
<dbReference type="InterPro" id="IPR029708">
    <property type="entry name" value="SERTAD4"/>
</dbReference>
<sequence>MTLVLSMNPFLDPEGDPPLATYRPAWDSERCAAARRSSAPPPPSSSPPPRAPVEPLTRAPVEPLTREAPCRRVPDRVSVSRIAYFKRKFVEDDDEPRFSFRTYCQTVAPVLEERAHVLRLSLEKMRFIDDPEAFLRRSVLVNNLLRRLRAEILLQSTDWCFPPNPAFAGGSCVPAPGANPAGQALHGALPARICLAPQAGPPFRKRLRMVRGGQGDLRPDCAQTCCCIYAAAAAAAAAGHYLHLPFSVYDAALSACPTTPHSSPFFQLAGHSKLGMTVAIEEHEDEEDDDEEEEEEEEEEENEEGEEEEEEEEEEDDRGEAGPSLDVVKDKSSRKSRTRSSLGHTRTKEESRMAEGGKEEEEGPQEEEEEEEEEEGGQEVRPRQLDSKAAGKELHKVSFWHRRPQRQ</sequence>
<dbReference type="GO" id="GO:0005634">
    <property type="term" value="C:nucleus"/>
    <property type="evidence" value="ECO:0007669"/>
    <property type="project" value="InterPro"/>
</dbReference>
<protein>
    <recommendedName>
        <fullName evidence="2">SERTA domain-containing protein</fullName>
    </recommendedName>
</protein>
<dbReference type="AlphaFoldDB" id="A0AAQ4NWP3"/>
<reference evidence="3" key="3">
    <citation type="submission" date="2025-09" db="UniProtKB">
        <authorList>
            <consortium name="Ensembl"/>
        </authorList>
    </citation>
    <scope>IDENTIFICATION</scope>
</reference>
<feature type="domain" description="SERTA" evidence="2">
    <location>
        <begin position="110"/>
        <end position="156"/>
    </location>
</feature>
<keyword evidence="4" id="KW-1185">Reference proteome</keyword>
<feature type="region of interest" description="Disordered" evidence="1">
    <location>
        <begin position="282"/>
        <end position="407"/>
    </location>
</feature>
<feature type="compositionally biased region" description="Pro residues" evidence="1">
    <location>
        <begin position="39"/>
        <end position="52"/>
    </location>
</feature>
<dbReference type="InterPro" id="IPR009263">
    <property type="entry name" value="SERTA_dom"/>
</dbReference>
<feature type="compositionally biased region" description="Basic residues" evidence="1">
    <location>
        <begin position="398"/>
        <end position="407"/>
    </location>
</feature>
<dbReference type="PROSITE" id="PS51053">
    <property type="entry name" value="SERTA"/>
    <property type="match status" value="1"/>
</dbReference>
<dbReference type="KEGG" id="gat:120832560"/>
<dbReference type="GeneID" id="120832560"/>